<dbReference type="Gene3D" id="2.60.20.10">
    <property type="entry name" value="Crystallins"/>
    <property type="match status" value="1"/>
</dbReference>
<reference evidence="3 4" key="1">
    <citation type="submission" date="2020-05" db="EMBL/GenBank/DDBJ databases">
        <title>Genome sequence of Kribbella sandramycini ATCC 39419.</title>
        <authorList>
            <person name="Maclea K.S."/>
            <person name="Fair J.L."/>
        </authorList>
    </citation>
    <scope>NUCLEOTIDE SEQUENCE [LARGE SCALE GENOMIC DNA]</scope>
    <source>
        <strain evidence="3 4">ATCC 39419</strain>
    </source>
</reference>
<keyword evidence="4" id="KW-1185">Reference proteome</keyword>
<feature type="compositionally biased region" description="Gly residues" evidence="1">
    <location>
        <begin position="1"/>
        <end position="10"/>
    </location>
</feature>
<evidence type="ECO:0000313" key="5">
    <source>
        <dbReference type="Proteomes" id="UP000553957"/>
    </source>
</evidence>
<evidence type="ECO:0000313" key="4">
    <source>
        <dbReference type="Proteomes" id="UP000534306"/>
    </source>
</evidence>
<organism evidence="3 4">
    <name type="scientific">Kribbella sandramycini</name>
    <dbReference type="NCBI Taxonomy" id="60450"/>
    <lineage>
        <taxon>Bacteria</taxon>
        <taxon>Bacillati</taxon>
        <taxon>Actinomycetota</taxon>
        <taxon>Actinomycetes</taxon>
        <taxon>Propionibacteriales</taxon>
        <taxon>Kribbellaceae</taxon>
        <taxon>Kribbella</taxon>
    </lineage>
</organism>
<comment type="caution">
    <text evidence="3">The sequence shown here is derived from an EMBL/GenBank/DDBJ whole genome shotgun (WGS) entry which is preliminary data.</text>
</comment>
<sequence length="88" mass="9700">MSGGGPGFGGNDAHLGSDSDEANSAWNNHGSYYLAMFDHENFRGSCIYLEPKSWVWRLSQAGGWEDQITSIRWHANRPSGCLRVGEPV</sequence>
<dbReference type="EMBL" id="JABJRC010000002">
    <property type="protein sequence ID" value="NOL40865.1"/>
    <property type="molecule type" value="Genomic_DNA"/>
</dbReference>
<gene>
    <name evidence="2" type="ORF">HNR71_004933</name>
    <name evidence="3" type="ORF">HPO96_11465</name>
</gene>
<evidence type="ECO:0000313" key="2">
    <source>
        <dbReference type="EMBL" id="MBB6569296.1"/>
    </source>
</evidence>
<evidence type="ECO:0000313" key="3">
    <source>
        <dbReference type="EMBL" id="NOL40865.1"/>
    </source>
</evidence>
<dbReference type="RefSeq" id="WP_171673338.1">
    <property type="nucleotide sequence ID" value="NZ_BAAAGT010000002.1"/>
</dbReference>
<dbReference type="AlphaFoldDB" id="A0A7Y4P082"/>
<feature type="region of interest" description="Disordered" evidence="1">
    <location>
        <begin position="1"/>
        <end position="20"/>
    </location>
</feature>
<evidence type="ECO:0000256" key="1">
    <source>
        <dbReference type="SAM" id="MobiDB-lite"/>
    </source>
</evidence>
<reference evidence="2 5" key="2">
    <citation type="submission" date="2020-08" db="EMBL/GenBank/DDBJ databases">
        <title>Sequencing the genomes of 1000 actinobacteria strains.</title>
        <authorList>
            <person name="Klenk H.-P."/>
        </authorList>
    </citation>
    <scope>NUCLEOTIDE SEQUENCE [LARGE SCALE GENOMIC DNA]</scope>
    <source>
        <strain evidence="2 5">DSM 15626</strain>
    </source>
</reference>
<accession>A0A7Y4P082</accession>
<proteinExistence type="predicted"/>
<dbReference type="Proteomes" id="UP000553957">
    <property type="component" value="Unassembled WGS sequence"/>
</dbReference>
<protein>
    <submittedName>
        <fullName evidence="3">Uncharacterized protein</fullName>
    </submittedName>
</protein>
<dbReference type="Proteomes" id="UP000534306">
    <property type="component" value="Unassembled WGS sequence"/>
</dbReference>
<dbReference type="EMBL" id="JACHKF010000001">
    <property type="protein sequence ID" value="MBB6569296.1"/>
    <property type="molecule type" value="Genomic_DNA"/>
</dbReference>
<name>A0A7Y4P082_9ACTN</name>
<dbReference type="InterPro" id="IPR011024">
    <property type="entry name" value="G_crystallin-like"/>
</dbReference>
<dbReference type="SUPFAM" id="SSF49695">
    <property type="entry name" value="gamma-Crystallin-like"/>
    <property type="match status" value="1"/>
</dbReference>